<feature type="compositionally biased region" description="Acidic residues" evidence="1">
    <location>
        <begin position="68"/>
        <end position="80"/>
    </location>
</feature>
<dbReference type="AlphaFoldDB" id="A0A8B9QIF1"/>
<evidence type="ECO:0000313" key="3">
    <source>
        <dbReference type="Proteomes" id="UP000694424"/>
    </source>
</evidence>
<dbReference type="Proteomes" id="UP000694424">
    <property type="component" value="Unplaced"/>
</dbReference>
<dbReference type="Ensembl" id="ENSAOWT00000030911.1">
    <property type="protein sequence ID" value="ENSAOWP00000027287.1"/>
    <property type="gene ID" value="ENSAOWG00000018379.1"/>
</dbReference>
<protein>
    <submittedName>
        <fullName evidence="2">Chromosome 5 open reading frame 49</fullName>
    </submittedName>
</protein>
<evidence type="ECO:0000313" key="2">
    <source>
        <dbReference type="Ensembl" id="ENSAOWP00000027287.1"/>
    </source>
</evidence>
<accession>A0A8B9QIF1</accession>
<reference evidence="2" key="1">
    <citation type="submission" date="2025-08" db="UniProtKB">
        <authorList>
            <consortium name="Ensembl"/>
        </authorList>
    </citation>
    <scope>IDENTIFICATION</scope>
</reference>
<sequence>MTPTLARPRRRQPPLGPSCWPWRGLSALRAADRALPRDGTTGPRQTPSALAPRAGSVRAMQSARDARDAEEEEVDEEEEEKLSAPTRRKHQLPLSAQSAFSYIPPGRRDPQEVSYFHREAKTGSVSTYDSIFKRPENFVLFSQETARLVTVLSSSDYGRRIKKPVEQLIRDHARINHVQAEFYRKNGITCLLEKPSPRHISASEL</sequence>
<evidence type="ECO:0000256" key="1">
    <source>
        <dbReference type="SAM" id="MobiDB-lite"/>
    </source>
</evidence>
<proteinExistence type="predicted"/>
<name>A0A8B9QIF1_APTOW</name>
<dbReference type="Pfam" id="PF15074">
    <property type="entry name" value="CFAP90"/>
    <property type="match status" value="1"/>
</dbReference>
<reference evidence="2" key="2">
    <citation type="submission" date="2025-09" db="UniProtKB">
        <authorList>
            <consortium name="Ensembl"/>
        </authorList>
    </citation>
    <scope>IDENTIFICATION</scope>
</reference>
<dbReference type="PANTHER" id="PTHR34444:SF1">
    <property type="entry name" value="CILIA- AND FLAGELLA-ASSOCIATED PROTEIN 90"/>
    <property type="match status" value="1"/>
</dbReference>
<feature type="region of interest" description="Disordered" evidence="1">
    <location>
        <begin position="1"/>
        <end position="91"/>
    </location>
</feature>
<dbReference type="PANTHER" id="PTHR34444">
    <property type="entry name" value="LOC361192"/>
    <property type="match status" value="1"/>
</dbReference>
<keyword evidence="3" id="KW-1185">Reference proteome</keyword>
<dbReference type="InterPro" id="IPR027901">
    <property type="entry name" value="CFAP90"/>
</dbReference>
<organism evidence="2 3">
    <name type="scientific">Apteryx owenii</name>
    <name type="common">Little spotted kiwi</name>
    <dbReference type="NCBI Taxonomy" id="8824"/>
    <lineage>
        <taxon>Eukaryota</taxon>
        <taxon>Metazoa</taxon>
        <taxon>Chordata</taxon>
        <taxon>Craniata</taxon>
        <taxon>Vertebrata</taxon>
        <taxon>Euteleostomi</taxon>
        <taxon>Archelosauria</taxon>
        <taxon>Archosauria</taxon>
        <taxon>Dinosauria</taxon>
        <taxon>Saurischia</taxon>
        <taxon>Theropoda</taxon>
        <taxon>Coelurosauria</taxon>
        <taxon>Aves</taxon>
        <taxon>Palaeognathae</taxon>
        <taxon>Apterygiformes</taxon>
        <taxon>Apterygidae</taxon>
        <taxon>Apteryx</taxon>
    </lineage>
</organism>